<gene>
    <name evidence="4" type="ordered locus">Solca_4278</name>
</gene>
<feature type="compositionally biased region" description="Pro residues" evidence="1">
    <location>
        <begin position="183"/>
        <end position="192"/>
    </location>
</feature>
<proteinExistence type="predicted"/>
<sequence>MTDNIHKFLAEEQDVKVVEKIYGKVVDMLTPGESLEYIAVQKKPAVNISPDCIALTSKRIIFFHPKNLGLSMEFQDYLWKDIEDCHFKEGFLGAEFMIKTIIGTTVTMDYLPKVQARKLYQFAQHKSEEMQDYRRQIELENKRASAGGGVVVNSASTPELPQQPAAPIESVQPGVPKIEPISAPIPPEPVKPTPAESTPSAPVAPSTQQEDPVAVLKKLKAMFDNDLITKAEYDSKKAEILSRM</sequence>
<evidence type="ECO:0000256" key="1">
    <source>
        <dbReference type="SAM" id="MobiDB-lite"/>
    </source>
</evidence>
<name>H8KM86_SOLCM</name>
<evidence type="ECO:0000313" key="4">
    <source>
        <dbReference type="EMBL" id="AFD09268.1"/>
    </source>
</evidence>
<dbReference type="Pfam" id="PF14470">
    <property type="entry name" value="bPH_3"/>
    <property type="match status" value="1"/>
</dbReference>
<dbReference type="RefSeq" id="WP_014682490.1">
    <property type="nucleotide sequence ID" value="NC_017770.1"/>
</dbReference>
<evidence type="ECO:0000259" key="3">
    <source>
        <dbReference type="Pfam" id="PF14470"/>
    </source>
</evidence>
<dbReference type="HOGENOM" id="CLU_095360_0_0_10"/>
<feature type="region of interest" description="Disordered" evidence="1">
    <location>
        <begin position="148"/>
        <end position="211"/>
    </location>
</feature>
<dbReference type="AlphaFoldDB" id="H8KM86"/>
<protein>
    <recommendedName>
        <fullName evidence="6">YokE-like PH domain-containing protein</fullName>
    </recommendedName>
</protein>
<keyword evidence="5" id="KW-1185">Reference proteome</keyword>
<evidence type="ECO:0000313" key="5">
    <source>
        <dbReference type="Proteomes" id="UP000007590"/>
    </source>
</evidence>
<feature type="compositionally biased region" description="Polar residues" evidence="1">
    <location>
        <begin position="195"/>
        <end position="210"/>
    </location>
</feature>
<feature type="domain" description="SHOCT" evidence="2">
    <location>
        <begin position="216"/>
        <end position="241"/>
    </location>
</feature>
<organism evidence="4 5">
    <name type="scientific">Solitalea canadensis (strain ATCC 29591 / DSM 3403 / JCM 21819 / LMG 8368 / NBRC 15130 / NCIMB 12057 / USAM 9D)</name>
    <name type="common">Flexibacter canadensis</name>
    <dbReference type="NCBI Taxonomy" id="929556"/>
    <lineage>
        <taxon>Bacteria</taxon>
        <taxon>Pseudomonadati</taxon>
        <taxon>Bacteroidota</taxon>
        <taxon>Sphingobacteriia</taxon>
        <taxon>Sphingobacteriales</taxon>
        <taxon>Sphingobacteriaceae</taxon>
        <taxon>Solitalea</taxon>
    </lineage>
</organism>
<accession>H8KM86</accession>
<dbReference type="OrthoDB" id="669357at2"/>
<evidence type="ECO:0000259" key="2">
    <source>
        <dbReference type="Pfam" id="PF09851"/>
    </source>
</evidence>
<dbReference type="KEGG" id="scn:Solca_4278"/>
<dbReference type="STRING" id="929556.Solca_4278"/>
<dbReference type="eggNOG" id="COG4260">
    <property type="taxonomic scope" value="Bacteria"/>
</dbReference>
<dbReference type="InterPro" id="IPR039519">
    <property type="entry name" value="YokE-like_PH"/>
</dbReference>
<feature type="domain" description="YokE-like PH" evidence="3">
    <location>
        <begin position="29"/>
        <end position="124"/>
    </location>
</feature>
<dbReference type="Pfam" id="PF09851">
    <property type="entry name" value="SHOCT"/>
    <property type="match status" value="1"/>
</dbReference>
<dbReference type="InterPro" id="IPR018649">
    <property type="entry name" value="SHOCT"/>
</dbReference>
<dbReference type="Proteomes" id="UP000007590">
    <property type="component" value="Chromosome"/>
</dbReference>
<reference evidence="4" key="1">
    <citation type="submission" date="2012-02" db="EMBL/GenBank/DDBJ databases">
        <title>The complete genome of Solitalea canadensis DSM 3403.</title>
        <authorList>
            <consortium name="US DOE Joint Genome Institute (JGI-PGF)"/>
            <person name="Lucas S."/>
            <person name="Copeland A."/>
            <person name="Lapidus A."/>
            <person name="Glavina del Rio T."/>
            <person name="Dalin E."/>
            <person name="Tice H."/>
            <person name="Bruce D."/>
            <person name="Goodwin L."/>
            <person name="Pitluck S."/>
            <person name="Peters L."/>
            <person name="Ovchinnikova G."/>
            <person name="Lu M."/>
            <person name="Kyrpides N."/>
            <person name="Mavromatis K."/>
            <person name="Ivanova N."/>
            <person name="Brettin T."/>
            <person name="Detter J.C."/>
            <person name="Han C."/>
            <person name="Larimer F."/>
            <person name="Land M."/>
            <person name="Hauser L."/>
            <person name="Markowitz V."/>
            <person name="Cheng J.-F."/>
            <person name="Hugenholtz P."/>
            <person name="Woyke T."/>
            <person name="Wu D."/>
            <person name="Spring S."/>
            <person name="Schroeder M."/>
            <person name="Kopitz M."/>
            <person name="Brambilla E."/>
            <person name="Klenk H.-P."/>
            <person name="Eisen J.A."/>
        </authorList>
    </citation>
    <scope>NUCLEOTIDE SEQUENCE</scope>
    <source>
        <strain evidence="4">DSM 3403</strain>
    </source>
</reference>
<evidence type="ECO:0008006" key="6">
    <source>
        <dbReference type="Google" id="ProtNLM"/>
    </source>
</evidence>
<dbReference type="EMBL" id="CP003349">
    <property type="protein sequence ID" value="AFD09268.1"/>
    <property type="molecule type" value="Genomic_DNA"/>
</dbReference>